<dbReference type="FunFam" id="3.50.50.60:FF:000213">
    <property type="entry name" value="FAD-containing monooxygenase EthA"/>
    <property type="match status" value="1"/>
</dbReference>
<keyword evidence="5" id="KW-0285">Flavoprotein</keyword>
<evidence type="ECO:0000256" key="13">
    <source>
        <dbReference type="ARBA" id="ARBA00073152"/>
    </source>
</evidence>
<feature type="region of interest" description="Disordered" evidence="15">
    <location>
        <begin position="510"/>
        <end position="535"/>
    </location>
</feature>
<gene>
    <name evidence="16" type="ORF">GOALK_118_00270</name>
</gene>
<evidence type="ECO:0000256" key="10">
    <source>
        <dbReference type="ARBA" id="ARBA00023136"/>
    </source>
</evidence>
<keyword evidence="9 16" id="KW-0503">Monooxygenase</keyword>
<dbReference type="PANTHER" id="PTHR43872">
    <property type="entry name" value="MONOOXYGENASE, PUTATIVE (AFU_ORTHOLOGUE AFUA_8G02570)-RELATED"/>
    <property type="match status" value="1"/>
</dbReference>
<reference evidence="16 17" key="1">
    <citation type="submission" date="2011-05" db="EMBL/GenBank/DDBJ databases">
        <title>Whole genome shotgun sequence of Gordonia alkanivorans NBRC 16433.</title>
        <authorList>
            <person name="Hosoyama A."/>
            <person name="Nakamura S."/>
            <person name="Takarada H."/>
            <person name="Tsuchikane K."/>
            <person name="Yamazaki S."/>
            <person name="Fujita N."/>
        </authorList>
    </citation>
    <scope>NUCLEOTIDE SEQUENCE [LARGE SCALE GENOMIC DNA]</scope>
    <source>
        <strain evidence="16 17">NBRC 16433</strain>
    </source>
</reference>
<dbReference type="GO" id="GO:0050660">
    <property type="term" value="F:flavin adenine dinucleotide binding"/>
    <property type="evidence" value="ECO:0007669"/>
    <property type="project" value="InterPro"/>
</dbReference>
<dbReference type="GO" id="GO:0050661">
    <property type="term" value="F:NADP binding"/>
    <property type="evidence" value="ECO:0007669"/>
    <property type="project" value="InterPro"/>
</dbReference>
<dbReference type="Pfam" id="PF00743">
    <property type="entry name" value="FMO-like"/>
    <property type="match status" value="1"/>
</dbReference>
<dbReference type="Gene3D" id="3.50.50.60">
    <property type="entry name" value="FAD/NAD(P)-binding domain"/>
    <property type="match status" value="3"/>
</dbReference>
<comment type="cofactor">
    <cofactor evidence="1">
        <name>FAD</name>
        <dbReference type="ChEBI" id="CHEBI:57692"/>
    </cofactor>
</comment>
<evidence type="ECO:0000256" key="4">
    <source>
        <dbReference type="ARBA" id="ARBA00022475"/>
    </source>
</evidence>
<dbReference type="RefSeq" id="WP_006360975.1">
    <property type="nucleotide sequence ID" value="NZ_BACI01000118.1"/>
</dbReference>
<keyword evidence="8" id="KW-0560">Oxidoreductase</keyword>
<evidence type="ECO:0000256" key="12">
    <source>
        <dbReference type="ARBA" id="ARBA00059740"/>
    </source>
</evidence>
<evidence type="ECO:0000256" key="11">
    <source>
        <dbReference type="ARBA" id="ARBA00051124"/>
    </source>
</evidence>
<sequence>MSTNPTRGNSAPRRQARGPKRAAQIHEVDVLIVGAGISGIGLACRLTQRQPRLRYRIVERRERIGGTWDLFRYPGIRSDSDMFTFGYDFKPWTDSRVLADGEAIRGYLQETAEDYQLSDRIDFGVHVTSADWSSVTQRWTVVAEDGNGGPITYVAKFYVGCTGYYNYDQGYRPEFPDEDTFDGDIIHPQHWPEDLDYSGKRVAVIGSGATAVTLVPNMARTAGHVTMIQRSPTYIVPLAAENQLMIRLQKHLSPHAVYRIIRWVTMVLGRVSFSLMRTFPKTVKSALLKLVAKRLNDDIDIKHFTPDYDPWDQRMCVVPDGDLFDALNEGSASIVTDTIERFTSSGIQLGSGAHVDADIIVTATGLDVLFNGGIDLTVDAEPVQVSARLTYKAVLIEGIPNAALIFGYTNASWTLKVDIAADYVCRLLSYMDEHGYGAVVAHADGNEQSDGTIFGNLTSGYVRRAADRLPRQGRRGVWKVKHDYLADYRMLRRAPIADPHLEFAPRLVASTAPSTDPTPPASSTVTATADRTTVL</sequence>
<name>F9W249_9ACTN</name>
<keyword evidence="10" id="KW-0472">Membrane</keyword>
<comment type="subcellular location">
    <subcellularLocation>
        <location evidence="2">Cell membrane</location>
    </subcellularLocation>
</comment>
<keyword evidence="7" id="KW-0521">NADP</keyword>
<dbReference type="SUPFAM" id="SSF51905">
    <property type="entry name" value="FAD/NAD(P)-binding domain"/>
    <property type="match status" value="2"/>
</dbReference>
<feature type="region of interest" description="Disordered" evidence="15">
    <location>
        <begin position="1"/>
        <end position="22"/>
    </location>
</feature>
<evidence type="ECO:0000256" key="7">
    <source>
        <dbReference type="ARBA" id="ARBA00022857"/>
    </source>
</evidence>
<evidence type="ECO:0000256" key="3">
    <source>
        <dbReference type="ARBA" id="ARBA00010139"/>
    </source>
</evidence>
<dbReference type="GO" id="GO:0004499">
    <property type="term" value="F:N,N-dimethylaniline monooxygenase activity"/>
    <property type="evidence" value="ECO:0007669"/>
    <property type="project" value="InterPro"/>
</dbReference>
<evidence type="ECO:0000256" key="2">
    <source>
        <dbReference type="ARBA" id="ARBA00004236"/>
    </source>
</evidence>
<comment type="similarity">
    <text evidence="3">Belongs to the FAD-binding monooxygenase family.</text>
</comment>
<proteinExistence type="inferred from homology"/>
<evidence type="ECO:0000313" key="16">
    <source>
        <dbReference type="EMBL" id="GAA14909.1"/>
    </source>
</evidence>
<evidence type="ECO:0000256" key="6">
    <source>
        <dbReference type="ARBA" id="ARBA00022827"/>
    </source>
</evidence>
<evidence type="ECO:0000256" key="9">
    <source>
        <dbReference type="ARBA" id="ARBA00023033"/>
    </source>
</evidence>
<evidence type="ECO:0000256" key="1">
    <source>
        <dbReference type="ARBA" id="ARBA00001974"/>
    </source>
</evidence>
<dbReference type="AlphaFoldDB" id="F9W249"/>
<comment type="function">
    <text evidence="12">Monooxygenase able to convert a wide range of ketones to the corresponding esters or lactones via a Baeyer-Villiger oxidation reaction. Can act on long-chain aliphatic ketones (2-hexanone to 2-dodecanone) and on aromatic ketones (phenylacetone and benzylacetone). Is also able to catalyze enantioselective sulfoxidation of methyl-p-tolylsulfide. In vivo, likely functions as a BVMO, but the exact nature of the physiological substrate(s) remains to be established.</text>
</comment>
<organism evidence="16 17">
    <name type="scientific">Gordonia alkanivorans NBRC 16433</name>
    <dbReference type="NCBI Taxonomy" id="1027371"/>
    <lineage>
        <taxon>Bacteria</taxon>
        <taxon>Bacillati</taxon>
        <taxon>Actinomycetota</taxon>
        <taxon>Actinomycetes</taxon>
        <taxon>Mycobacteriales</taxon>
        <taxon>Gordoniaceae</taxon>
        <taxon>Gordonia</taxon>
    </lineage>
</organism>
<dbReference type="FunFam" id="3.50.50.60:FF:000228">
    <property type="entry name" value="FAD-containing monooxygenase EthA"/>
    <property type="match status" value="1"/>
</dbReference>
<protein>
    <recommendedName>
        <fullName evidence="13">FAD-containing monooxygenase EthA</fullName>
    </recommendedName>
    <alternativeName>
        <fullName evidence="14">Prodrug activator EtaA</fullName>
    </alternativeName>
</protein>
<keyword evidence="4" id="KW-1003">Cell membrane</keyword>
<dbReference type="Proteomes" id="UP000003558">
    <property type="component" value="Unassembled WGS sequence"/>
</dbReference>
<evidence type="ECO:0000256" key="15">
    <source>
        <dbReference type="SAM" id="MobiDB-lite"/>
    </source>
</evidence>
<dbReference type="GO" id="GO:0005886">
    <property type="term" value="C:plasma membrane"/>
    <property type="evidence" value="ECO:0007669"/>
    <property type="project" value="UniProtKB-SubCell"/>
</dbReference>
<dbReference type="eggNOG" id="COG2072">
    <property type="taxonomic scope" value="Bacteria"/>
</dbReference>
<comment type="caution">
    <text evidence="16">The sequence shown here is derived from an EMBL/GenBank/DDBJ whole genome shotgun (WGS) entry which is preliminary data.</text>
</comment>
<dbReference type="EMBL" id="BACI01000118">
    <property type="protein sequence ID" value="GAA14909.1"/>
    <property type="molecule type" value="Genomic_DNA"/>
</dbReference>
<comment type="catalytic activity">
    <reaction evidence="11">
        <text>ethionamide + NADPH + O2 + H(+) = ethionamide S-oxide + NADP(+) + H2O</text>
        <dbReference type="Rhea" id="RHEA:47616"/>
        <dbReference type="ChEBI" id="CHEBI:4885"/>
        <dbReference type="ChEBI" id="CHEBI:15377"/>
        <dbReference type="ChEBI" id="CHEBI:15378"/>
        <dbReference type="ChEBI" id="CHEBI:15379"/>
        <dbReference type="ChEBI" id="CHEBI:57783"/>
        <dbReference type="ChEBI" id="CHEBI:58349"/>
        <dbReference type="ChEBI" id="CHEBI:87805"/>
    </reaction>
</comment>
<dbReference type="STRING" id="1027371.GOALK_118_00270"/>
<dbReference type="InterPro" id="IPR036188">
    <property type="entry name" value="FAD/NAD-bd_sf"/>
</dbReference>
<accession>F9W249</accession>
<dbReference type="InterPro" id="IPR051820">
    <property type="entry name" value="FAD-binding_MO"/>
</dbReference>
<evidence type="ECO:0000256" key="14">
    <source>
        <dbReference type="ARBA" id="ARBA00078392"/>
    </source>
</evidence>
<evidence type="ECO:0000256" key="5">
    <source>
        <dbReference type="ARBA" id="ARBA00022630"/>
    </source>
</evidence>
<keyword evidence="6" id="KW-0274">FAD</keyword>
<evidence type="ECO:0000313" key="17">
    <source>
        <dbReference type="Proteomes" id="UP000003558"/>
    </source>
</evidence>
<dbReference type="InterPro" id="IPR020946">
    <property type="entry name" value="Flavin_mOase-like"/>
</dbReference>
<dbReference type="PANTHER" id="PTHR43872:SF1">
    <property type="entry name" value="MONOOXYGENASE, PUTATIVE (AFU_ORTHOLOGUE AFUA_8G02570)-RELATED"/>
    <property type="match status" value="1"/>
</dbReference>
<evidence type="ECO:0000256" key="8">
    <source>
        <dbReference type="ARBA" id="ARBA00023002"/>
    </source>
</evidence>